<keyword evidence="6" id="KW-1185">Reference proteome</keyword>
<dbReference type="InterPro" id="IPR045055">
    <property type="entry name" value="DNA2/NAM7-like"/>
</dbReference>
<name>A0A4Z1GPG8_9HELO</name>
<dbReference type="PANTHER" id="PTHR10887">
    <property type="entry name" value="DNA2/NAM7 HELICASE FAMILY"/>
    <property type="match status" value="1"/>
</dbReference>
<dbReference type="Gene3D" id="3.40.50.300">
    <property type="entry name" value="P-loop containing nucleotide triphosphate hydrolases"/>
    <property type="match status" value="3"/>
</dbReference>
<dbReference type="InterPro" id="IPR041677">
    <property type="entry name" value="DNA2/NAM7_AAA_11"/>
</dbReference>
<keyword evidence="1" id="KW-0547">Nucleotide-binding</keyword>
<feature type="region of interest" description="Disordered" evidence="2">
    <location>
        <begin position="689"/>
        <end position="764"/>
    </location>
</feature>
<dbReference type="SUPFAM" id="SSF52540">
    <property type="entry name" value="P-loop containing nucleoside triphosphate hydrolases"/>
    <property type="match status" value="1"/>
</dbReference>
<evidence type="ECO:0008006" key="7">
    <source>
        <dbReference type="Google" id="ProtNLM"/>
    </source>
</evidence>
<feature type="compositionally biased region" description="Acidic residues" evidence="2">
    <location>
        <begin position="726"/>
        <end position="738"/>
    </location>
</feature>
<dbReference type="GO" id="GO:0004386">
    <property type="term" value="F:helicase activity"/>
    <property type="evidence" value="ECO:0007669"/>
    <property type="project" value="InterPro"/>
</dbReference>
<keyword evidence="1" id="KW-0347">Helicase</keyword>
<dbReference type="CDD" id="cd18808">
    <property type="entry name" value="SF1_C_Upf1"/>
    <property type="match status" value="1"/>
</dbReference>
<evidence type="ECO:0000313" key="5">
    <source>
        <dbReference type="EMBL" id="TGO37170.1"/>
    </source>
</evidence>
<dbReference type="PANTHER" id="PTHR10887:SF495">
    <property type="entry name" value="HELICASE SENATAXIN ISOFORM X1-RELATED"/>
    <property type="match status" value="1"/>
</dbReference>
<evidence type="ECO:0000313" key="6">
    <source>
        <dbReference type="Proteomes" id="UP000297814"/>
    </source>
</evidence>
<evidence type="ECO:0000256" key="1">
    <source>
        <dbReference type="ARBA" id="ARBA00022806"/>
    </source>
</evidence>
<comment type="caution">
    <text evidence="5">The sequence shown here is derived from an EMBL/GenBank/DDBJ whole genome shotgun (WGS) entry which is preliminary data.</text>
</comment>
<evidence type="ECO:0000259" key="3">
    <source>
        <dbReference type="Pfam" id="PF13086"/>
    </source>
</evidence>
<sequence>MDYDKPVAVTFKCVVDTLHLRVSEDGNYLLPEDALSDAIQEELSCVTHADKPFGALFNVHPPSPEYDQQGNVTNAPQAYVLTPTQLAASAKRSYQPLDRVNASIGFSTHETERNYIFLRVIIPFGLIPEEIDPRLHTDDGLVVKLKFYANNMIGLSPSLLAHEGCSDENDPTTSNAIRLFTINDEGVEVFNGDNIEHLPHIVAKTPGFDRPGKNGEPAAKYGILRFDLNVKEIETAISENLMHSATWPASLWAPRRVAKFLQFIMSQHTFSLPIYVMDTKDRDFEYSLIKCLRGMRKELREGNPFRAYLSQHFATNFNVPTIDSGSSIKDARSRPSIVTQKQLQYCTKEEMITRLAVGIKQQLEDRRAKIIKFCASKQAIRLMKIVDDSAYYAFFMAPQELRLQPGDVLKVNFSPDAPIRKEDWNLTVCESFDWSYQGGSVGVLKRPLVPLRDGATEEEKKAFRPLVGTILPAVDGNMDSPGSCRALLESARPIPVLLNYYESEAAEARIFKALNRFLHSTYPNSDKVDFQTPKDFNSASMDAWSKVLLMHDNRVITHRDILGEDAGLIMERFNAKDQLDAIEYLRNTPVNTQGKAVAVVEGFPGVGKTEFLAHVVVCMLAQKPQAPIGCICAANKPTDVLAKAIERAIEDTCIRQPDLAPFLRRQLVIRVYPTATETNFLISLADRTPKVQGGRGNDVNVDGPDNGVGGSALNNAETDTNKAEEPDNQSDIEDEEEDTGSHDESDAEKKKRKKKRLTKRQRQDCEVAAARLQKAETAPKVTYSNYVAKDNDALPITKEEYVGDLAQLLLKNALLSDGSFNLEDPSIKALFPTEAALDMATSINRQLAPRVYGVKDTRFRVPKMTSANKVLEKFLEDDESFNEAAQTYKKYCEVGKDMGREEVRQLFKELLPKAIKDARGSAKVVLTTPSQTATTEFMDQFREIHALLIDEACLATLVDIIMLLCTFETENLVLFGDPKQLTPQAPILRGSQGLSRETSQNVMSYFLDNHWPKASLNIQRRGCAGIMEVASELFYRKQIQDAPVRPGKFPLRDVVANALRLIFPENSISKPYLYINAVHEGEIMDHSTKSWMNLTSAAVNINLIEYLVTKCDVPPSSMIVITHYTAQLRVYRHAISKLASDYPEFDFSHLEVHTTDSCQGDSADITFSDSVRTQTPGFTNNPGRNCVALTRARCFEIVTANTQQLTYSGRNAPVICKAFDIARKADACVKITKDMDERQSKLLSHRHV</sequence>
<dbReference type="InterPro" id="IPR047187">
    <property type="entry name" value="SF1_C_Upf1"/>
</dbReference>
<feature type="compositionally biased region" description="Basic residues" evidence="2">
    <location>
        <begin position="750"/>
        <end position="760"/>
    </location>
</feature>
<feature type="compositionally biased region" description="Basic and acidic residues" evidence="2">
    <location>
        <begin position="739"/>
        <end position="749"/>
    </location>
</feature>
<dbReference type="InterPro" id="IPR027417">
    <property type="entry name" value="P-loop_NTPase"/>
</dbReference>
<organism evidence="5 6">
    <name type="scientific">Botrytis hyacinthi</name>
    <dbReference type="NCBI Taxonomy" id="278943"/>
    <lineage>
        <taxon>Eukaryota</taxon>
        <taxon>Fungi</taxon>
        <taxon>Dikarya</taxon>
        <taxon>Ascomycota</taxon>
        <taxon>Pezizomycotina</taxon>
        <taxon>Leotiomycetes</taxon>
        <taxon>Helotiales</taxon>
        <taxon>Sclerotiniaceae</taxon>
        <taxon>Botrytis</taxon>
    </lineage>
</organism>
<feature type="domain" description="DNA2/NAM7 helicase helicase" evidence="3">
    <location>
        <begin position="872"/>
        <end position="983"/>
    </location>
</feature>
<keyword evidence="1" id="KW-0378">Hydrolase</keyword>
<dbReference type="Proteomes" id="UP000297814">
    <property type="component" value="Unassembled WGS sequence"/>
</dbReference>
<evidence type="ECO:0000256" key="2">
    <source>
        <dbReference type="SAM" id="MobiDB-lite"/>
    </source>
</evidence>
<protein>
    <recommendedName>
        <fullName evidence="7">DNA2/NAM7 helicase-like C-terminal domain-containing protein</fullName>
    </recommendedName>
</protein>
<dbReference type="EMBL" id="PQXK01000104">
    <property type="protein sequence ID" value="TGO37170.1"/>
    <property type="molecule type" value="Genomic_DNA"/>
</dbReference>
<dbReference type="InterPro" id="IPR041679">
    <property type="entry name" value="DNA2/NAM7-like_C"/>
</dbReference>
<dbReference type="Pfam" id="PF13086">
    <property type="entry name" value="AAA_11"/>
    <property type="match status" value="1"/>
</dbReference>
<proteinExistence type="predicted"/>
<dbReference type="Pfam" id="PF13087">
    <property type="entry name" value="AAA_12"/>
    <property type="match status" value="1"/>
</dbReference>
<accession>A0A4Z1GPG8</accession>
<reference evidence="5 6" key="1">
    <citation type="submission" date="2017-12" db="EMBL/GenBank/DDBJ databases">
        <title>Comparative genomics of Botrytis spp.</title>
        <authorList>
            <person name="Valero-Jimenez C.A."/>
            <person name="Tapia P."/>
            <person name="Veloso J."/>
            <person name="Silva-Moreno E."/>
            <person name="Staats M."/>
            <person name="Valdes J.H."/>
            <person name="Van Kan J.A.L."/>
        </authorList>
    </citation>
    <scope>NUCLEOTIDE SEQUENCE [LARGE SCALE GENOMIC DNA]</scope>
    <source>
        <strain evidence="5 6">Bh0001</strain>
    </source>
</reference>
<keyword evidence="1" id="KW-0067">ATP-binding</keyword>
<evidence type="ECO:0000259" key="4">
    <source>
        <dbReference type="Pfam" id="PF13087"/>
    </source>
</evidence>
<gene>
    <name evidence="5" type="ORF">BHYA_0104g00280</name>
</gene>
<dbReference type="AlphaFoldDB" id="A0A4Z1GPG8"/>
<feature type="domain" description="DNA2/NAM7 helicase-like C-terminal" evidence="4">
    <location>
        <begin position="1001"/>
        <end position="1201"/>
    </location>
</feature>